<dbReference type="AlphaFoldDB" id="A0A9P4MEJ9"/>
<dbReference type="Proteomes" id="UP000799439">
    <property type="component" value="Unassembled WGS sequence"/>
</dbReference>
<protein>
    <submittedName>
        <fullName evidence="2">Uncharacterized protein</fullName>
    </submittedName>
</protein>
<dbReference type="OrthoDB" id="4146887at2759"/>
<sequence length="414" mass="46968">MSETNTRNWFVPGDGIRREIITRDICFHLGADATVKPGEGEYNGKKTSGFIVKAYRNLTSEMIRDLQKKSERLDRHERHAKKSEKRGRTGEEGHLSTTYGSDGTAAAESGRTYQEHAGQYAAGNNSPRVEVPYHQPPSRHDHNPDMMDYEPAPPQPRMDPYARTPVHDPRHSVGSHGERAMYAPPAHIPSPGYVVQGDSYAADPGYRQGSYPPNPYQGHPGYPPSRGPEPVDPRYARREDHHYQREEPRYARDDSRYPGTREEPRYPQPEEMRHRSSREDSRYAYASPREEPRYPPQPDPRDDQRYRQPQREDPRYPSGPSSRPGTRPQPGYQEPPHDPRYSYTSPPAPIPQGPIPGMQGQATSPPPIPQPGYPPASQYNIVYDAAGRPYQTTAVPVPQQRGAPSEDPSRHRHR</sequence>
<keyword evidence="3" id="KW-1185">Reference proteome</keyword>
<feature type="compositionally biased region" description="Basic and acidic residues" evidence="1">
    <location>
        <begin position="165"/>
        <end position="179"/>
    </location>
</feature>
<reference evidence="2" key="1">
    <citation type="journal article" date="2020" name="Stud. Mycol.">
        <title>101 Dothideomycetes genomes: a test case for predicting lifestyles and emergence of pathogens.</title>
        <authorList>
            <person name="Haridas S."/>
            <person name="Albert R."/>
            <person name="Binder M."/>
            <person name="Bloem J."/>
            <person name="Labutti K."/>
            <person name="Salamov A."/>
            <person name="Andreopoulos B."/>
            <person name="Baker S."/>
            <person name="Barry K."/>
            <person name="Bills G."/>
            <person name="Bluhm B."/>
            <person name="Cannon C."/>
            <person name="Castanera R."/>
            <person name="Culley D."/>
            <person name="Daum C."/>
            <person name="Ezra D."/>
            <person name="Gonzalez J."/>
            <person name="Henrissat B."/>
            <person name="Kuo A."/>
            <person name="Liang C."/>
            <person name="Lipzen A."/>
            <person name="Lutzoni F."/>
            <person name="Magnuson J."/>
            <person name="Mondo S."/>
            <person name="Nolan M."/>
            <person name="Ohm R."/>
            <person name="Pangilinan J."/>
            <person name="Park H.-J."/>
            <person name="Ramirez L."/>
            <person name="Alfaro M."/>
            <person name="Sun H."/>
            <person name="Tritt A."/>
            <person name="Yoshinaga Y."/>
            <person name="Zwiers L.-H."/>
            <person name="Turgeon B."/>
            <person name="Goodwin S."/>
            <person name="Spatafora J."/>
            <person name="Crous P."/>
            <person name="Grigoriev I."/>
        </authorList>
    </citation>
    <scope>NUCLEOTIDE SEQUENCE</scope>
    <source>
        <strain evidence="2">CBS 260.36</strain>
    </source>
</reference>
<proteinExistence type="predicted"/>
<feature type="compositionally biased region" description="Low complexity" evidence="1">
    <location>
        <begin position="316"/>
        <end position="331"/>
    </location>
</feature>
<feature type="compositionally biased region" description="Basic and acidic residues" evidence="1">
    <location>
        <begin position="67"/>
        <end position="77"/>
    </location>
</feature>
<organism evidence="2 3">
    <name type="scientific">Myriangium duriaei CBS 260.36</name>
    <dbReference type="NCBI Taxonomy" id="1168546"/>
    <lineage>
        <taxon>Eukaryota</taxon>
        <taxon>Fungi</taxon>
        <taxon>Dikarya</taxon>
        <taxon>Ascomycota</taxon>
        <taxon>Pezizomycotina</taxon>
        <taxon>Dothideomycetes</taxon>
        <taxon>Dothideomycetidae</taxon>
        <taxon>Myriangiales</taxon>
        <taxon>Myriangiaceae</taxon>
        <taxon>Myriangium</taxon>
    </lineage>
</organism>
<dbReference type="PANTHER" id="PTHR39609">
    <property type="entry name" value="RFEG-RELATED"/>
    <property type="match status" value="1"/>
</dbReference>
<evidence type="ECO:0000313" key="2">
    <source>
        <dbReference type="EMBL" id="KAF2151275.1"/>
    </source>
</evidence>
<feature type="compositionally biased region" description="Pro residues" evidence="1">
    <location>
        <begin position="364"/>
        <end position="374"/>
    </location>
</feature>
<dbReference type="EMBL" id="ML996088">
    <property type="protein sequence ID" value="KAF2151275.1"/>
    <property type="molecule type" value="Genomic_DNA"/>
</dbReference>
<feature type="region of interest" description="Disordered" evidence="1">
    <location>
        <begin position="121"/>
        <end position="414"/>
    </location>
</feature>
<feature type="compositionally biased region" description="Basic and acidic residues" evidence="1">
    <location>
        <begin position="229"/>
        <end position="315"/>
    </location>
</feature>
<name>A0A9P4MEJ9_9PEZI</name>
<gene>
    <name evidence="2" type="ORF">K461DRAFT_280068</name>
</gene>
<comment type="caution">
    <text evidence="2">The sequence shown here is derived from an EMBL/GenBank/DDBJ whole genome shotgun (WGS) entry which is preliminary data.</text>
</comment>
<accession>A0A9P4MEJ9</accession>
<dbReference type="PANTHER" id="PTHR39609:SF1">
    <property type="entry name" value="RFEG"/>
    <property type="match status" value="1"/>
</dbReference>
<feature type="region of interest" description="Disordered" evidence="1">
    <location>
        <begin position="67"/>
        <end position="109"/>
    </location>
</feature>
<evidence type="ECO:0000313" key="3">
    <source>
        <dbReference type="Proteomes" id="UP000799439"/>
    </source>
</evidence>
<evidence type="ECO:0000256" key="1">
    <source>
        <dbReference type="SAM" id="MobiDB-lite"/>
    </source>
</evidence>